<dbReference type="FunFam" id="3.40.50.300:FF:000062">
    <property type="entry name" value="U5 small nuclear ribonucleoprotein helicase"/>
    <property type="match status" value="1"/>
</dbReference>
<dbReference type="InterPro" id="IPR014756">
    <property type="entry name" value="Ig_E-set"/>
</dbReference>
<dbReference type="FunFam" id="3.40.50.300:FF:000198">
    <property type="entry name" value="Activating signal cointegrator 1 complex subunit"/>
    <property type="match status" value="1"/>
</dbReference>
<dbReference type="RefSeq" id="XP_028968689.1">
    <property type="nucleotide sequence ID" value="XM_029112856.1"/>
</dbReference>
<dbReference type="InterPro" id="IPR035892">
    <property type="entry name" value="C2_domain_sf"/>
</dbReference>
<evidence type="ECO:0000313" key="10">
    <source>
        <dbReference type="RefSeq" id="XP_028968689.1"/>
    </source>
</evidence>
<dbReference type="FunFam" id="1.10.3380.10:FF:000002">
    <property type="entry name" value="Activating signal cointegrator 1 complex subunit 3"/>
    <property type="match status" value="1"/>
</dbReference>
<feature type="compositionally biased region" description="Polar residues" evidence="6">
    <location>
        <begin position="334"/>
        <end position="346"/>
    </location>
</feature>
<dbReference type="SUPFAM" id="SSF81296">
    <property type="entry name" value="E set domains"/>
    <property type="match status" value="1"/>
</dbReference>
<dbReference type="Pfam" id="PF02889">
    <property type="entry name" value="Sec63"/>
    <property type="match status" value="2"/>
</dbReference>
<feature type="domain" description="Helicase C-terminal" evidence="8">
    <location>
        <begin position="1562"/>
        <end position="1753"/>
    </location>
</feature>
<dbReference type="GO" id="GO:0005524">
    <property type="term" value="F:ATP binding"/>
    <property type="evidence" value="ECO:0007669"/>
    <property type="project" value="UniProtKB-KW"/>
</dbReference>
<dbReference type="GO" id="GO:0003676">
    <property type="term" value="F:nucleic acid binding"/>
    <property type="evidence" value="ECO:0007669"/>
    <property type="project" value="InterPro"/>
</dbReference>
<dbReference type="SMART" id="SM00973">
    <property type="entry name" value="Sec63"/>
    <property type="match status" value="2"/>
</dbReference>
<dbReference type="GO" id="GO:0032991">
    <property type="term" value="C:protein-containing complex"/>
    <property type="evidence" value="ECO:0007669"/>
    <property type="project" value="UniProtKB-ARBA"/>
</dbReference>
<dbReference type="PROSITE" id="PS51194">
    <property type="entry name" value="HELICASE_CTER"/>
    <property type="match status" value="2"/>
</dbReference>
<dbReference type="GeneID" id="100903434"/>
<dbReference type="SMART" id="SM00382">
    <property type="entry name" value="AAA"/>
    <property type="match status" value="2"/>
</dbReference>
<name>A0AAJ7SHD6_9ACAR</name>
<dbReference type="FunFam" id="3.40.50.300:FF:000102">
    <property type="entry name" value="RNA helicase, activating signal cointegrator 1"/>
    <property type="match status" value="1"/>
</dbReference>
<keyword evidence="9" id="KW-1185">Reference proteome</keyword>
<protein>
    <submittedName>
        <fullName evidence="10">Activating signal cointegrator 1 complex subunit 3</fullName>
    </submittedName>
</protein>
<dbReference type="FunFam" id="1.10.10.10:FF:000024">
    <property type="entry name" value="U5 small nuclear ribonucleoprotein helicase"/>
    <property type="match status" value="1"/>
</dbReference>
<dbReference type="InterPro" id="IPR011545">
    <property type="entry name" value="DEAD/DEAH_box_helicase_dom"/>
</dbReference>
<feature type="domain" description="Helicase C-terminal" evidence="8">
    <location>
        <begin position="718"/>
        <end position="932"/>
    </location>
</feature>
<dbReference type="InterPro" id="IPR014001">
    <property type="entry name" value="Helicase_ATP-bd"/>
</dbReference>
<dbReference type="FunFam" id="3.40.50.300:FF:000231">
    <property type="entry name" value="Activating signal cointegrator 1 complex subunit 3"/>
    <property type="match status" value="1"/>
</dbReference>
<sequence>MQNAPFCDRQVDMDFLRRSPAEHLRRRLGPLRSEPNFYKLGLADQPDFLREKSENILECSDRKASADWQRLKDLLVAHRKGVPESTILDLIRTFQTLCQEALGDVQEGLCHAAALKLLSIFVDHAGGYLRDQDVVKVRCCVAPIPKDVLTKIMEHVSILEDFCGEYLSTAVNEIAENSNDSNAFLKETAEVKLPIVRDPEWLEREFLLIAKTPMESSKSRLGFDEIVKQTNIQSGKDETPTETYNEAWLQRKVRDITRDLTPSVPPEEIVKIIVNRLESASSDDVVSSELFEALGMDFLELISEVMKRRKDIMKAVARQAHIDSIGASGARQKQMPSSQSSNPLGQTVSVNLESEILLQKKLSKEEKKLHKLKSNAIDDLTIDELRQIRQQELTERYRSPTGVYVSSSSKVDNSSMPHVYDSLSQLRTSKTFVGGLNLMLPESAKQITTGTYDEIRIPVSDSTIPRVCTLISIMDLEEPLQAAFPKTERLNLIQSAVYPVAYQSNENMLICAPTGAGKTNVAMLTIMREVMKRLDPVTGRASNDFKIVYVAPMKALASEMVSNFGSRLSVFGMSVRELTGDMQLTKTEMMKTHMLVTTPEKWDVVTRKGSGDVQMVKMVTLLILDEVHLLHGDRGPVLEALVARTIRQVESTQSMIRIIGLSATLPNYTDVANFLGVNLASGLFYFDHRFRPVPLAQTFVGYKGRSRLEQNQQMNDITYEKALEIVKAGNQVMVFVHSRNNTIRSAGAMRDIASEHGKLEFFLQNNHPQYSLLEKNLASSRNKKLQELFRVGFGFHHAGMLRQDRNFVEKAFSKGAISVLFCTSTLAWGVNLPANCVIIKGTDVYDSTHGAFVDLGILDVLQIFGRAGRPQFQQTGEAMIITHHSKMSNYVSLMTNQWPIESKFHQNLADNLIAEIVLGTVTNIDEAVEWLSYTYLFVRMKKNPLVYGLTPKSLREDPELFNHRRGLIEEAARKLDSAKMIRYHEATGSLDATDLGRTASHFYIKYETVERINEWFLRKVSTLQDADVIAMISQAQEFDQLQMREDESEELIKMERRCELVVKQGVQGGKINTLIQNYISRGDVETFSLVSDSNYIVQNATRIGRALFEMALRKGNALAAGRLLLNSKMLERQSWYFNSPLRQFPGVSYKTIEFLERKDCTLDALRGMDPKEVGQLVQNQGQGALVHQYAHNVPYIEIDCTVHPITRTVFKVTLDIEPAFTWDDNFHHNSEAFWIWIEDPESDHITHSEYFILTKKQVMLKERQNLVFTIPVTDPPPGQYLIHVDSDRWIGSEDEIPMSFKHLILPTRHLPHTELLDLQPLPKTALKNELFESLYPFTHFNPIQTQLFHTLYHTDHNVLLGAPTGSGKTIVAEIAMFRVFQMQQKRRKVVYIAPLKSLVKERVKDWNDRLVQRLGFKMAELTGDVTPDFRTIAEADIIVTTPEKWDGVSRSWQTRCYVQDVALIVIDEIHLLGEDRGPVLEVIVSRANFIGNFNETKIRIIGLSTALANARDLADWLQIGEVGLFNFKPSVRPVQLEVHVSGHPGKHYCPRMALMNKPTFRAIQQHSPSKPVLIFVSSRRQTRLTANDLIAFLGGTPDSKVWLNMDEASMEQVLQQVNDQYLRHSLNFGVGMHHAGLQEKDRQIVEELFLNCKIQVLIATSTLAWGVNLPAHLVVVKGTEYFDAKVNRYSDYPITDVLQMIGRAGRPQFDTHGVAVVMVHDQKKKFYQKFLYEPFPVESSLLKVLPDHINAEIVAGTLTTTQDCMEYMTWTYFFRRLLQNPSYYDLEDVASAEVNKYLSDLIARTIDTLIRSYCVELDEDDRTLIPTPLAKIISFYYLYHETAKFFHESLNKDCNYLRLMELTCECKEFAELPVRHNEDLENAELAENLRWGRHRRNYDSPHTKAFLLLQAHMERCPMPSSDYLLDLKSMLDQVPRVIQAEIDILSAKGLLSPVLSCILLLQTLNQARYHDIDDPLTCLPEVEDSHLYMFRKAGFDSLAEAVTKIRDREMFSKLQQSLRLEFSAEITKKILFAIKDLPLIKTRLFIDGPDCQGVQIPVERFQGAVPDRAWIRVKSQTEYTISFETTRQNSMPSQRGVPKAAIQSRKVKAKDEGWFFVIGSKESGTLTMLKRCSGFYQTMTYQSTFMTPETPTRMILTVFLLSDVYLGLDQEYNVYLDVSN</sequence>
<dbReference type="Proteomes" id="UP000694867">
    <property type="component" value="Unplaced"/>
</dbReference>
<dbReference type="Gene3D" id="1.10.150.20">
    <property type="entry name" value="5' to 3' exonuclease, C-terminal subdomain"/>
    <property type="match status" value="1"/>
</dbReference>
<keyword evidence="1" id="KW-0547">Nucleotide-binding</keyword>
<dbReference type="Pfam" id="PF23445">
    <property type="entry name" value="WHD_SNRNP200"/>
    <property type="match status" value="2"/>
</dbReference>
<dbReference type="InterPro" id="IPR036388">
    <property type="entry name" value="WH-like_DNA-bd_sf"/>
</dbReference>
<dbReference type="PIRSF" id="PIRSF039073">
    <property type="entry name" value="BRR2"/>
    <property type="match status" value="1"/>
</dbReference>
<dbReference type="SUPFAM" id="SSF46785">
    <property type="entry name" value="Winged helix' DNA-binding domain"/>
    <property type="match status" value="2"/>
</dbReference>
<keyword evidence="4" id="KW-0067">ATP-binding</keyword>
<evidence type="ECO:0000256" key="5">
    <source>
        <dbReference type="ARBA" id="ARBA00054527"/>
    </source>
</evidence>
<dbReference type="FunFam" id="1.10.10.10:FF:000012">
    <property type="entry name" value="U5 small nuclear ribonucleoprotein helicase"/>
    <property type="match status" value="1"/>
</dbReference>
<dbReference type="PROSITE" id="PS51192">
    <property type="entry name" value="HELICASE_ATP_BIND_1"/>
    <property type="match status" value="2"/>
</dbReference>
<dbReference type="InterPro" id="IPR027417">
    <property type="entry name" value="P-loop_NTPase"/>
</dbReference>
<dbReference type="PANTHER" id="PTHR47961">
    <property type="entry name" value="DNA POLYMERASE THETA, PUTATIVE (AFU_ORTHOLOGUE AFUA_1G05260)-RELATED"/>
    <property type="match status" value="1"/>
</dbReference>
<evidence type="ECO:0000256" key="4">
    <source>
        <dbReference type="ARBA" id="ARBA00022840"/>
    </source>
</evidence>
<reference evidence="10" key="1">
    <citation type="submission" date="2025-08" db="UniProtKB">
        <authorList>
            <consortium name="RefSeq"/>
        </authorList>
    </citation>
    <scope>IDENTIFICATION</scope>
</reference>
<dbReference type="InterPro" id="IPR004179">
    <property type="entry name" value="Sec63-dom"/>
</dbReference>
<dbReference type="InterPro" id="IPR003593">
    <property type="entry name" value="AAA+_ATPase"/>
</dbReference>
<dbReference type="Gene3D" id="3.40.50.300">
    <property type="entry name" value="P-loop containing nucleotide triphosphate hydrolases"/>
    <property type="match status" value="4"/>
</dbReference>
<dbReference type="InterPro" id="IPR001650">
    <property type="entry name" value="Helicase_C-like"/>
</dbReference>
<dbReference type="Gene3D" id="1.10.10.10">
    <property type="entry name" value="Winged helix-like DNA-binding domain superfamily/Winged helix DNA-binding domain"/>
    <property type="match status" value="2"/>
</dbReference>
<evidence type="ECO:0000256" key="1">
    <source>
        <dbReference type="ARBA" id="ARBA00022741"/>
    </source>
</evidence>
<feature type="region of interest" description="Disordered" evidence="6">
    <location>
        <begin position="326"/>
        <end position="346"/>
    </location>
</feature>
<dbReference type="KEGG" id="goe:100903434"/>
<dbReference type="CDD" id="cd18795">
    <property type="entry name" value="SF2_C_Ski2"/>
    <property type="match status" value="2"/>
</dbReference>
<dbReference type="SMART" id="SM00490">
    <property type="entry name" value="HELICc"/>
    <property type="match status" value="2"/>
</dbReference>
<dbReference type="Gene3D" id="2.60.40.150">
    <property type="entry name" value="C2 domain"/>
    <property type="match status" value="2"/>
</dbReference>
<dbReference type="Gene3D" id="1.10.3380.10">
    <property type="entry name" value="Sec63 N-terminal domain-like domain"/>
    <property type="match status" value="2"/>
</dbReference>
<dbReference type="SMART" id="SM00487">
    <property type="entry name" value="DEXDc"/>
    <property type="match status" value="2"/>
</dbReference>
<proteinExistence type="predicted"/>
<dbReference type="InterPro" id="IPR036390">
    <property type="entry name" value="WH_DNA-bd_sf"/>
</dbReference>
<accession>A0AAJ7SHD6</accession>
<keyword evidence="3" id="KW-0347">Helicase</keyword>
<gene>
    <name evidence="10" type="primary">LOC100903434</name>
</gene>
<dbReference type="SUPFAM" id="SSF52540">
    <property type="entry name" value="P-loop containing nucleoside triphosphate hydrolases"/>
    <property type="match status" value="3"/>
</dbReference>
<evidence type="ECO:0000259" key="8">
    <source>
        <dbReference type="PROSITE" id="PS51194"/>
    </source>
</evidence>
<evidence type="ECO:0000256" key="3">
    <source>
        <dbReference type="ARBA" id="ARBA00022806"/>
    </source>
</evidence>
<keyword evidence="2" id="KW-0378">Hydrolase</keyword>
<dbReference type="PANTHER" id="PTHR47961:SF13">
    <property type="entry name" value="ACTIVATING SIGNAL COINTEGRATOR 1 COMPLEX SUBUNIT 3"/>
    <property type="match status" value="1"/>
</dbReference>
<dbReference type="InterPro" id="IPR050474">
    <property type="entry name" value="Hel308_SKI2-like"/>
</dbReference>
<evidence type="ECO:0000313" key="9">
    <source>
        <dbReference type="Proteomes" id="UP000694867"/>
    </source>
</evidence>
<evidence type="ECO:0000259" key="7">
    <source>
        <dbReference type="PROSITE" id="PS51192"/>
    </source>
</evidence>
<evidence type="ECO:0000256" key="2">
    <source>
        <dbReference type="ARBA" id="ARBA00022801"/>
    </source>
</evidence>
<feature type="domain" description="Helicase ATP-binding" evidence="7">
    <location>
        <begin position="1349"/>
        <end position="1525"/>
    </location>
</feature>
<feature type="domain" description="Helicase ATP-binding" evidence="7">
    <location>
        <begin position="499"/>
        <end position="683"/>
    </location>
</feature>
<evidence type="ECO:0000256" key="6">
    <source>
        <dbReference type="SAM" id="MobiDB-lite"/>
    </source>
</evidence>
<comment type="function">
    <text evidence="5">Catalyzes the ATP-dependent unwinding of U4/U6 RNA duplices, an essential step in the assembly of a catalytically active spliceosome. Plays a role in pre-mRNA splicing.</text>
</comment>
<organism evidence="9 10">
    <name type="scientific">Galendromus occidentalis</name>
    <name type="common">western predatory mite</name>
    <dbReference type="NCBI Taxonomy" id="34638"/>
    <lineage>
        <taxon>Eukaryota</taxon>
        <taxon>Metazoa</taxon>
        <taxon>Ecdysozoa</taxon>
        <taxon>Arthropoda</taxon>
        <taxon>Chelicerata</taxon>
        <taxon>Arachnida</taxon>
        <taxon>Acari</taxon>
        <taxon>Parasitiformes</taxon>
        <taxon>Mesostigmata</taxon>
        <taxon>Gamasina</taxon>
        <taxon>Phytoseioidea</taxon>
        <taxon>Phytoseiidae</taxon>
        <taxon>Typhlodrominae</taxon>
        <taxon>Galendromus</taxon>
    </lineage>
</organism>
<dbReference type="GO" id="GO:0004386">
    <property type="term" value="F:helicase activity"/>
    <property type="evidence" value="ECO:0007669"/>
    <property type="project" value="UniProtKB-KW"/>
</dbReference>
<dbReference type="CDD" id="cd18020">
    <property type="entry name" value="DEXHc_ASCC3_1"/>
    <property type="match status" value="1"/>
</dbReference>
<dbReference type="SUPFAM" id="SSF158702">
    <property type="entry name" value="Sec63 N-terminal domain-like"/>
    <property type="match status" value="2"/>
</dbReference>
<dbReference type="InterPro" id="IPR057842">
    <property type="entry name" value="WH_MER3"/>
</dbReference>
<dbReference type="Pfam" id="PF00270">
    <property type="entry name" value="DEAD"/>
    <property type="match status" value="2"/>
</dbReference>
<dbReference type="FunFam" id="2.60.40.150:FF:000004">
    <property type="entry name" value="RNA helicase, activating signal cointegrator 1"/>
    <property type="match status" value="1"/>
</dbReference>
<dbReference type="GO" id="GO:0016787">
    <property type="term" value="F:hydrolase activity"/>
    <property type="evidence" value="ECO:0007669"/>
    <property type="project" value="UniProtKB-KW"/>
</dbReference>
<dbReference type="Pfam" id="PF00271">
    <property type="entry name" value="Helicase_C"/>
    <property type="match status" value="2"/>
</dbReference>